<organism evidence="1 2">
    <name type="scientific">Nematocida ausubeli (strain ATCC PRA-371 / ERTm2)</name>
    <name type="common">Nematode killer fungus</name>
    <dbReference type="NCBI Taxonomy" id="1913371"/>
    <lineage>
        <taxon>Eukaryota</taxon>
        <taxon>Fungi</taxon>
        <taxon>Fungi incertae sedis</taxon>
        <taxon>Microsporidia</taxon>
        <taxon>Nematocida</taxon>
    </lineage>
</organism>
<evidence type="ECO:0000313" key="2">
    <source>
        <dbReference type="Proteomes" id="UP000054524"/>
    </source>
</evidence>
<dbReference type="HOGENOM" id="CLU_1294727_0_0_1"/>
<dbReference type="EMBL" id="AKIJ01000005">
    <property type="protein sequence ID" value="KFG25400.1"/>
    <property type="molecule type" value="Genomic_DNA"/>
</dbReference>
<protein>
    <submittedName>
        <fullName evidence="1">Uncharacterized protein</fullName>
    </submittedName>
</protein>
<feature type="non-terminal residue" evidence="1">
    <location>
        <position position="1"/>
    </location>
</feature>
<reference evidence="1 2" key="1">
    <citation type="journal article" date="2014" name="Genome Announc.">
        <title>Genome Sequence of the Microsporidian Species Nematocida sp1 Strain ERTm6 (ATCC PRA-372).</title>
        <authorList>
            <person name="Bakowski M.A."/>
            <person name="Priest M."/>
            <person name="Young S."/>
            <person name="Cuomo C.A."/>
            <person name="Troemel E.R."/>
        </authorList>
    </citation>
    <scope>NUCLEOTIDE SEQUENCE [LARGE SCALE GENOMIC DNA]</scope>
    <source>
        <strain evidence="1 2">ERTm6</strain>
    </source>
</reference>
<dbReference type="AlphaFoldDB" id="A0A086IZT2"/>
<sequence>VFIIIKYLENIYCRRKIKQEMKASEILKKEITYRWAEEIVKEIEDDTILILKYDIVMNAWIDEINKLIPSIKIKNACTRLTCPKTCMVCVEIINLIKSSESPLCINCKSMKLLYVKVKNIRCYPIKNLTIDKGVMCFIEQLDDVNIVDANENKVFLPHELYEFIKKIDSEYMNPVLIVRMLKYLEYEKSQRKTNMCMNEIIHGLTVSFLIDPAIIETTRMNLYRQNNIDRQKELK</sequence>
<comment type="caution">
    <text evidence="1">The sequence shown here is derived from an EMBL/GenBank/DDBJ whole genome shotgun (WGS) entry which is preliminary data.</text>
</comment>
<dbReference type="RefSeq" id="XP_052903955.1">
    <property type="nucleotide sequence ID" value="XM_053049784.1"/>
</dbReference>
<proteinExistence type="predicted"/>
<dbReference type="GeneID" id="77677147"/>
<keyword evidence="2" id="KW-1185">Reference proteome</keyword>
<dbReference type="Proteomes" id="UP000054524">
    <property type="component" value="Unassembled WGS sequence"/>
</dbReference>
<accession>A0A086IZT2</accession>
<name>A0A086IZT2_NEMA1</name>
<evidence type="ECO:0000313" key="1">
    <source>
        <dbReference type="EMBL" id="KFG25400.1"/>
    </source>
</evidence>
<gene>
    <name evidence="1" type="ORF">NESG_02174</name>
</gene>